<keyword evidence="2" id="KW-1185">Reference proteome</keyword>
<dbReference type="EMBL" id="JAIMJA010000004">
    <property type="protein sequence ID" value="MCE2594164.1"/>
    <property type="molecule type" value="Genomic_DNA"/>
</dbReference>
<name>A0ABS8W5B6_9GAMM</name>
<evidence type="ECO:0000313" key="1">
    <source>
        <dbReference type="EMBL" id="MCE2594164.1"/>
    </source>
</evidence>
<sequence length="188" mass="20693">MDISGALLPAMQQNLKMLENSSAPIKGGMTENTASSTSLALKPDERFSSYTSLLSRGEIDAHNMSPDEFFSINRDMRTINIDRQKNGEIELSDSIGLSNLSASLLVLTHTGKIKMDEKIDMVALAEDLLKGSEEMAKTDTEYASAPQEQSKTLMAVQEYFLGDGLKDYMDYASKVLQENGINIIKEQA</sequence>
<gene>
    <name evidence="1" type="ORF">K6Y31_04980</name>
</gene>
<dbReference type="RefSeq" id="WP_233051744.1">
    <property type="nucleotide sequence ID" value="NZ_JAIMJA010000004.1"/>
</dbReference>
<reference evidence="1 2" key="1">
    <citation type="journal article" date="2022" name="Environ. Microbiol. Rep.">
        <title>Eco-phylogenetic analyses reveal divergent evolution of vitamin B12 metabolism in the marine bacterial family 'Psychromonadaceae'.</title>
        <authorList>
            <person name="Jin X."/>
            <person name="Yang Y."/>
            <person name="Cao H."/>
            <person name="Gao B."/>
            <person name="Zhao Z."/>
        </authorList>
    </citation>
    <scope>NUCLEOTIDE SEQUENCE [LARGE SCALE GENOMIC DNA]</scope>
    <source>
        <strain evidence="1 2">MKS20</strain>
    </source>
</reference>
<proteinExistence type="predicted"/>
<organism evidence="1 2">
    <name type="scientific">Motilimonas cestriensis</name>
    <dbReference type="NCBI Taxonomy" id="2742685"/>
    <lineage>
        <taxon>Bacteria</taxon>
        <taxon>Pseudomonadati</taxon>
        <taxon>Pseudomonadota</taxon>
        <taxon>Gammaproteobacteria</taxon>
        <taxon>Alteromonadales</taxon>
        <taxon>Alteromonadales genera incertae sedis</taxon>
        <taxon>Motilimonas</taxon>
    </lineage>
</organism>
<comment type="caution">
    <text evidence="1">The sequence shown here is derived from an EMBL/GenBank/DDBJ whole genome shotgun (WGS) entry which is preliminary data.</text>
</comment>
<accession>A0ABS8W5B6</accession>
<dbReference type="Proteomes" id="UP001201273">
    <property type="component" value="Unassembled WGS sequence"/>
</dbReference>
<evidence type="ECO:0000313" key="2">
    <source>
        <dbReference type="Proteomes" id="UP001201273"/>
    </source>
</evidence>
<protein>
    <submittedName>
        <fullName evidence="1">Uncharacterized protein</fullName>
    </submittedName>
</protein>